<evidence type="ECO:0000256" key="7">
    <source>
        <dbReference type="ARBA" id="ARBA00047899"/>
    </source>
</evidence>
<feature type="domain" description="Protein kinase" evidence="11">
    <location>
        <begin position="38"/>
        <end position="296"/>
    </location>
</feature>
<proteinExistence type="predicted"/>
<dbReference type="Gramene" id="GBG64122">
    <property type="protein sequence ID" value="GBG64122"/>
    <property type="gene ID" value="CBR_g40569"/>
</dbReference>
<organism evidence="12 13">
    <name type="scientific">Chara braunii</name>
    <name type="common">Braun's stonewort</name>
    <dbReference type="NCBI Taxonomy" id="69332"/>
    <lineage>
        <taxon>Eukaryota</taxon>
        <taxon>Viridiplantae</taxon>
        <taxon>Streptophyta</taxon>
        <taxon>Charophyceae</taxon>
        <taxon>Charales</taxon>
        <taxon>Characeae</taxon>
        <taxon>Chara</taxon>
    </lineage>
</organism>
<name>A0A388K239_CHABU</name>
<evidence type="ECO:0000256" key="1">
    <source>
        <dbReference type="ARBA" id="ARBA00012513"/>
    </source>
</evidence>
<evidence type="ECO:0000259" key="11">
    <source>
        <dbReference type="PROSITE" id="PS50011"/>
    </source>
</evidence>
<dbReference type="EC" id="2.7.11.1" evidence="1"/>
<keyword evidence="4" id="KW-0547">Nucleotide-binding</keyword>
<keyword evidence="3" id="KW-0808">Transferase</keyword>
<feature type="coiled-coil region" evidence="9">
    <location>
        <begin position="728"/>
        <end position="759"/>
    </location>
</feature>
<dbReference type="PROSITE" id="PS00108">
    <property type="entry name" value="PROTEIN_KINASE_ST"/>
    <property type="match status" value="1"/>
</dbReference>
<dbReference type="Pfam" id="PF00069">
    <property type="entry name" value="Pkinase"/>
    <property type="match status" value="1"/>
</dbReference>
<protein>
    <recommendedName>
        <fullName evidence="1">non-specific serine/threonine protein kinase</fullName>
        <ecNumber evidence="1">2.7.11.1</ecNumber>
    </recommendedName>
</protein>
<comment type="caution">
    <text evidence="12">The sequence shown here is derived from an EMBL/GenBank/DDBJ whole genome shotgun (WGS) entry which is preliminary data.</text>
</comment>
<evidence type="ECO:0000256" key="4">
    <source>
        <dbReference type="ARBA" id="ARBA00022741"/>
    </source>
</evidence>
<dbReference type="InterPro" id="IPR024678">
    <property type="entry name" value="Kinase_OSR1/WNK_CCT"/>
</dbReference>
<evidence type="ECO:0000256" key="3">
    <source>
        <dbReference type="ARBA" id="ARBA00022679"/>
    </source>
</evidence>
<keyword evidence="6" id="KW-0067">ATP-binding</keyword>
<dbReference type="InterPro" id="IPR000719">
    <property type="entry name" value="Prot_kinase_dom"/>
</dbReference>
<dbReference type="InterPro" id="IPR008271">
    <property type="entry name" value="Ser/Thr_kinase_AS"/>
</dbReference>
<dbReference type="PANTHER" id="PTHR13902">
    <property type="entry name" value="SERINE/THREONINE-PROTEIN KINASE WNK WITH NO LYSINE -RELATED"/>
    <property type="match status" value="1"/>
</dbReference>
<dbReference type="CDD" id="cd13983">
    <property type="entry name" value="STKc_WNK"/>
    <property type="match status" value="1"/>
</dbReference>
<feature type="region of interest" description="Disordered" evidence="10">
    <location>
        <begin position="835"/>
        <end position="955"/>
    </location>
</feature>
<dbReference type="STRING" id="69332.A0A388K239"/>
<feature type="compositionally biased region" description="Basic and acidic residues" evidence="10">
    <location>
        <begin position="835"/>
        <end position="845"/>
    </location>
</feature>
<dbReference type="GO" id="GO:0004674">
    <property type="term" value="F:protein serine/threonine kinase activity"/>
    <property type="evidence" value="ECO:0007669"/>
    <property type="project" value="UniProtKB-KW"/>
</dbReference>
<keyword evidence="13" id="KW-1185">Reference proteome</keyword>
<feature type="region of interest" description="Disordered" evidence="10">
    <location>
        <begin position="482"/>
        <end position="544"/>
    </location>
</feature>
<dbReference type="Gene3D" id="3.30.200.20">
    <property type="entry name" value="Phosphorylase Kinase, domain 1"/>
    <property type="match status" value="1"/>
</dbReference>
<feature type="compositionally biased region" description="Polar residues" evidence="10">
    <location>
        <begin position="648"/>
        <end position="657"/>
    </location>
</feature>
<accession>A0A388K239</accession>
<dbReference type="EMBL" id="BFEA01000046">
    <property type="protein sequence ID" value="GBG64122.1"/>
    <property type="molecule type" value="Genomic_DNA"/>
</dbReference>
<feature type="compositionally biased region" description="Basic and acidic residues" evidence="10">
    <location>
        <begin position="318"/>
        <end position="376"/>
    </location>
</feature>
<dbReference type="Proteomes" id="UP000265515">
    <property type="component" value="Unassembled WGS sequence"/>
</dbReference>
<gene>
    <name evidence="12" type="ORF">CBR_g40569</name>
</gene>
<sequence>MVELKGDDDTPASTDPNPPDPDDREPEFVEVDPTGRYGRYDEILGKGAFKTVYRAFDEVDGIEVAWNQVKIQDALQKPEDLERLYSEVHLLKTLKHKNIIKFYNSWVDTKSKNVNFITEIFTSGTLRQYRKRHKHVDMKAVKSWSRQILRGLLYLHSHDPPIIHRDLKCDNIFINGNQGEVKIGDLGLAAILRQAHAAHSVIGTPEFMAPELYEEEYNELVDIYSFGMCLLEMVTFEYPYSECNNAAQIYKKVISGKKPAALDKVKDPEVRAFVEKCLAGASCRLPARELLADSFLRSDEPEDALLIPAKPPRISYPDPRRELDNRIQGKGDTDNRQPVKHVQDRAVTDPKLPEAEDTQRLELKRQEETNTSDQRRLSRTSSRRMIVKGRRRPDDIYMRLTIPDLEENKVRNIHFSFLPDQDTALDVAQEMVAELELHRSDVSIIAQMIDAEIANLDSEWDHGADVTPNEHNGEESEIEVFVGPSFPGTADDDPRPLRTGSGSSSPYMYPSRSPQGILHDSDSGQKLGPHPHHSYDHPSLHEMSSPTRCQFHYGRFAEVTYEHPHPKSMNYWYEQRSSGYLSESSGEDDLVHQPGEPGQGQGNREAIMLWNRSRRSDMLSDGKGSLARFSDPDDDDENNEASASASARSQKQGSSVSGRKRKNQMWKSDQNGQGWDLGIPTRFPPSSIRGMPEGLSENDYPEEENIRNRKSEHVINQFIWGVEKGDEMDEFRIEMEKLERRHEQELHKLQRRHEEERLRLHDRLLKSDRRSMESHADRRSAAGVEVSPKYSTGNTHPTSPPKPGHTSCMTATVANSKELLIEGRIRGSEHGKNAFREFHAGKDRSSTASVSGKGGDSYSSPLGVPLHLDSRGPVNSLKSGKPSSRSGGSSWEEPSGANGDARQKRSSGKSNSSLGKADEFSIRAESSMKQGQYWSGRDIRPSVGSESMGSAGDRAGKRLQQLSSARLEEAAYSHLAKDASVLESHFEHDDHLSGAPSWADCQAYFSEPENLPVRSQGRMGRVSEDSVRYEQGLLWAALELHPTSPHAHYLCHGLQGRAGQIDLSMHWGPHHYGGAVDRQGHRRMGTHYGGQVLRPGSLGEGRVSSAVGMNDQALHYYPLSRGGASPRVDFLPTLQGGRVSMNEPGFLEASNEWDWYGGYREDVGHRVRDFGHQNEFPSDSLRDPLCPSYVPKMAMKSSSRRREAQPDTWLLNVGDIAGDIGGVNWDFQGGTHAEVDHHGVARALLEGGDGCDVDAGYAGDGHIGDLDSVDGSDESLTAGTGEQITDVKNDSFATRMSVPVARIRNLKTTPPQVQRERSTVQGRTGGPKLSGPRGP</sequence>
<comment type="catalytic activity">
    <reaction evidence="8">
        <text>L-seryl-[protein] + ATP = O-phospho-L-seryl-[protein] + ADP + H(+)</text>
        <dbReference type="Rhea" id="RHEA:17989"/>
        <dbReference type="Rhea" id="RHEA-COMP:9863"/>
        <dbReference type="Rhea" id="RHEA-COMP:11604"/>
        <dbReference type="ChEBI" id="CHEBI:15378"/>
        <dbReference type="ChEBI" id="CHEBI:29999"/>
        <dbReference type="ChEBI" id="CHEBI:30616"/>
        <dbReference type="ChEBI" id="CHEBI:83421"/>
        <dbReference type="ChEBI" id="CHEBI:456216"/>
        <dbReference type="EC" id="2.7.11.1"/>
    </reaction>
</comment>
<evidence type="ECO:0000256" key="10">
    <source>
        <dbReference type="SAM" id="MobiDB-lite"/>
    </source>
</evidence>
<evidence type="ECO:0000256" key="8">
    <source>
        <dbReference type="ARBA" id="ARBA00048679"/>
    </source>
</evidence>
<dbReference type="GO" id="GO:0005524">
    <property type="term" value="F:ATP binding"/>
    <property type="evidence" value="ECO:0007669"/>
    <property type="project" value="UniProtKB-KW"/>
</dbReference>
<feature type="region of interest" description="Disordered" evidence="10">
    <location>
        <begin position="766"/>
        <end position="808"/>
    </location>
</feature>
<feature type="compositionally biased region" description="Basic and acidic residues" evidence="10">
    <location>
        <begin position="766"/>
        <end position="780"/>
    </location>
</feature>
<evidence type="ECO:0000313" key="12">
    <source>
        <dbReference type="EMBL" id="GBG64122.1"/>
    </source>
</evidence>
<evidence type="ECO:0000256" key="2">
    <source>
        <dbReference type="ARBA" id="ARBA00022527"/>
    </source>
</evidence>
<feature type="region of interest" description="Disordered" evidence="10">
    <location>
        <begin position="617"/>
        <end position="708"/>
    </location>
</feature>
<dbReference type="PROSITE" id="PS50011">
    <property type="entry name" value="PROTEIN_KINASE_DOM"/>
    <property type="match status" value="1"/>
</dbReference>
<dbReference type="SMART" id="SM00220">
    <property type="entry name" value="S_TKc"/>
    <property type="match status" value="1"/>
</dbReference>
<dbReference type="InterPro" id="IPR050588">
    <property type="entry name" value="WNK_Ser-Thr_kinase"/>
</dbReference>
<dbReference type="InterPro" id="IPR011009">
    <property type="entry name" value="Kinase-like_dom_sf"/>
</dbReference>
<feature type="region of interest" description="Disordered" evidence="10">
    <location>
        <begin position="1"/>
        <end position="31"/>
    </location>
</feature>
<keyword evidence="5" id="KW-0418">Kinase</keyword>
<evidence type="ECO:0000256" key="6">
    <source>
        <dbReference type="ARBA" id="ARBA00022840"/>
    </source>
</evidence>
<evidence type="ECO:0000256" key="9">
    <source>
        <dbReference type="SAM" id="Coils"/>
    </source>
</evidence>
<feature type="region of interest" description="Disordered" evidence="10">
    <location>
        <begin position="1305"/>
        <end position="1335"/>
    </location>
</feature>
<comment type="catalytic activity">
    <reaction evidence="7">
        <text>L-threonyl-[protein] + ATP = O-phospho-L-threonyl-[protein] + ADP + H(+)</text>
        <dbReference type="Rhea" id="RHEA:46608"/>
        <dbReference type="Rhea" id="RHEA-COMP:11060"/>
        <dbReference type="Rhea" id="RHEA-COMP:11605"/>
        <dbReference type="ChEBI" id="CHEBI:15378"/>
        <dbReference type="ChEBI" id="CHEBI:30013"/>
        <dbReference type="ChEBI" id="CHEBI:30616"/>
        <dbReference type="ChEBI" id="CHEBI:61977"/>
        <dbReference type="ChEBI" id="CHEBI:456216"/>
        <dbReference type="EC" id="2.7.11.1"/>
    </reaction>
</comment>
<dbReference type="OrthoDB" id="4062651at2759"/>
<dbReference type="Gene3D" id="1.10.510.10">
    <property type="entry name" value="Transferase(Phosphotransferase) domain 1"/>
    <property type="match status" value="1"/>
</dbReference>
<dbReference type="FunFam" id="3.30.200.20:FF:000075">
    <property type="entry name" value="Probable serine/threonine-protein kinase WNK1"/>
    <property type="match status" value="1"/>
</dbReference>
<dbReference type="Gene3D" id="3.10.20.90">
    <property type="entry name" value="Phosphatidylinositol 3-kinase Catalytic Subunit, Chain A, domain 1"/>
    <property type="match status" value="1"/>
</dbReference>
<dbReference type="FunFam" id="1.10.510.10:FF:000046">
    <property type="entry name" value="probable serine/threonine-protein kinase WNK9"/>
    <property type="match status" value="1"/>
</dbReference>
<feature type="compositionally biased region" description="Low complexity" evidence="10">
    <location>
        <begin position="500"/>
        <end position="514"/>
    </location>
</feature>
<keyword evidence="9" id="KW-0175">Coiled coil</keyword>
<evidence type="ECO:0000313" key="13">
    <source>
        <dbReference type="Proteomes" id="UP000265515"/>
    </source>
</evidence>
<feature type="compositionally biased region" description="Acidic residues" evidence="10">
    <location>
        <begin position="20"/>
        <end position="30"/>
    </location>
</feature>
<reference evidence="12 13" key="1">
    <citation type="journal article" date="2018" name="Cell">
        <title>The Chara Genome: Secondary Complexity and Implications for Plant Terrestrialization.</title>
        <authorList>
            <person name="Nishiyama T."/>
            <person name="Sakayama H."/>
            <person name="Vries J.D."/>
            <person name="Buschmann H."/>
            <person name="Saint-Marcoux D."/>
            <person name="Ullrich K.K."/>
            <person name="Haas F.B."/>
            <person name="Vanderstraeten L."/>
            <person name="Becker D."/>
            <person name="Lang D."/>
            <person name="Vosolsobe S."/>
            <person name="Rombauts S."/>
            <person name="Wilhelmsson P.K.I."/>
            <person name="Janitza P."/>
            <person name="Kern R."/>
            <person name="Heyl A."/>
            <person name="Rumpler F."/>
            <person name="Villalobos L.I.A.C."/>
            <person name="Clay J.M."/>
            <person name="Skokan R."/>
            <person name="Toyoda A."/>
            <person name="Suzuki Y."/>
            <person name="Kagoshima H."/>
            <person name="Schijlen E."/>
            <person name="Tajeshwar N."/>
            <person name="Catarino B."/>
            <person name="Hetherington A.J."/>
            <person name="Saltykova A."/>
            <person name="Bonnot C."/>
            <person name="Breuninger H."/>
            <person name="Symeonidi A."/>
            <person name="Radhakrishnan G.V."/>
            <person name="Van Nieuwerburgh F."/>
            <person name="Deforce D."/>
            <person name="Chang C."/>
            <person name="Karol K.G."/>
            <person name="Hedrich R."/>
            <person name="Ulvskov P."/>
            <person name="Glockner G."/>
            <person name="Delwiche C.F."/>
            <person name="Petrasek J."/>
            <person name="Van de Peer Y."/>
            <person name="Friml J."/>
            <person name="Beilby M."/>
            <person name="Dolan L."/>
            <person name="Kohara Y."/>
            <person name="Sugano S."/>
            <person name="Fujiyama A."/>
            <person name="Delaux P.-M."/>
            <person name="Quint M."/>
            <person name="TheiBen G."/>
            <person name="Hagemann M."/>
            <person name="Harholt J."/>
            <person name="Dunand C."/>
            <person name="Zachgo S."/>
            <person name="Langdale J."/>
            <person name="Maumus F."/>
            <person name="Straeten D.V.D."/>
            <person name="Gould S.B."/>
            <person name="Rensing S.A."/>
        </authorList>
    </citation>
    <scope>NUCLEOTIDE SEQUENCE [LARGE SCALE GENOMIC DNA]</scope>
    <source>
        <strain evidence="12 13">S276</strain>
    </source>
</reference>
<dbReference type="Pfam" id="PF12202">
    <property type="entry name" value="OSR1_C"/>
    <property type="match status" value="1"/>
</dbReference>
<feature type="region of interest" description="Disordered" evidence="10">
    <location>
        <begin position="580"/>
        <end position="603"/>
    </location>
</feature>
<evidence type="ECO:0000256" key="5">
    <source>
        <dbReference type="ARBA" id="ARBA00022777"/>
    </source>
</evidence>
<keyword evidence="2" id="KW-0723">Serine/threonine-protein kinase</keyword>
<dbReference type="SUPFAM" id="SSF56112">
    <property type="entry name" value="Protein kinase-like (PK-like)"/>
    <property type="match status" value="1"/>
</dbReference>
<feature type="compositionally biased region" description="Low complexity" evidence="10">
    <location>
        <begin position="876"/>
        <end position="896"/>
    </location>
</feature>
<feature type="region of interest" description="Disordered" evidence="10">
    <location>
        <begin position="308"/>
        <end position="381"/>
    </location>
</feature>